<dbReference type="RefSeq" id="WP_200312392.1">
    <property type="nucleotide sequence ID" value="NZ_JAENIM010000045.1"/>
</dbReference>
<dbReference type="EMBL" id="JAENIM010000045">
    <property type="protein sequence ID" value="MBK1792378.1"/>
    <property type="molecule type" value="Genomic_DNA"/>
</dbReference>
<reference evidence="2" key="1">
    <citation type="submission" date="2021-01" db="EMBL/GenBank/DDBJ databases">
        <title>Modified the classification status of verrucomicrobia.</title>
        <authorList>
            <person name="Feng X."/>
        </authorList>
    </citation>
    <scope>NUCLEOTIDE SEQUENCE</scope>
    <source>
        <strain evidence="2">_KCTC 22039</strain>
    </source>
</reference>
<evidence type="ECO:0000313" key="3">
    <source>
        <dbReference type="Proteomes" id="UP000624703"/>
    </source>
</evidence>
<name>A0A8J7SPJ1_9BACT</name>
<accession>A0A8J7SPJ1</accession>
<proteinExistence type="predicted"/>
<feature type="signal peptide" evidence="1">
    <location>
        <begin position="1"/>
        <end position="20"/>
    </location>
</feature>
<gene>
    <name evidence="2" type="ORF">JIN82_14535</name>
</gene>
<dbReference type="AlphaFoldDB" id="A0A8J7SPJ1"/>
<sequence>MKLPLLLSLTLAISPLTAAAENLNAEALEVIQMVIDAEKLQIPAEKFLEKMQEEEMLELDEKAALAIRDGKPVRPENDYQAVAASFKKMAAEQPKEKAPNIPEVIQLVENPAADAKKREAATRFLEVTLGQTKRTATQRILLGNLTSGKQLAVNLQLNECEKLADFPNYKKYPFTSPADGSQMDWLFNKDGFGQHEDSQIMLISPVAWEDQYTIVWRTGAAKLVNKNDIPEILKAAGLTK</sequence>
<evidence type="ECO:0000313" key="2">
    <source>
        <dbReference type="EMBL" id="MBK1792378.1"/>
    </source>
</evidence>
<dbReference type="Proteomes" id="UP000624703">
    <property type="component" value="Unassembled WGS sequence"/>
</dbReference>
<comment type="caution">
    <text evidence="2">The sequence shown here is derived from an EMBL/GenBank/DDBJ whole genome shotgun (WGS) entry which is preliminary data.</text>
</comment>
<feature type="chain" id="PRO_5035285181" evidence="1">
    <location>
        <begin position="21"/>
        <end position="240"/>
    </location>
</feature>
<evidence type="ECO:0000256" key="1">
    <source>
        <dbReference type="SAM" id="SignalP"/>
    </source>
</evidence>
<organism evidence="2 3">
    <name type="scientific">Persicirhabdus sediminis</name>
    <dbReference type="NCBI Taxonomy" id="454144"/>
    <lineage>
        <taxon>Bacteria</taxon>
        <taxon>Pseudomonadati</taxon>
        <taxon>Verrucomicrobiota</taxon>
        <taxon>Verrucomicrobiia</taxon>
        <taxon>Verrucomicrobiales</taxon>
        <taxon>Verrucomicrobiaceae</taxon>
        <taxon>Persicirhabdus</taxon>
    </lineage>
</organism>
<keyword evidence="3" id="KW-1185">Reference proteome</keyword>
<protein>
    <submittedName>
        <fullName evidence="2">Uncharacterized protein</fullName>
    </submittedName>
</protein>
<keyword evidence="1" id="KW-0732">Signal</keyword>